<keyword evidence="3" id="KW-1185">Reference proteome</keyword>
<accession>A0ABS9H5C4</accession>
<dbReference type="InterPro" id="IPR017087">
    <property type="entry name" value="UCP037004"/>
</dbReference>
<protein>
    <submittedName>
        <fullName evidence="2">DUF523 and DUF1722 domain-containing protein</fullName>
    </submittedName>
</protein>
<dbReference type="Pfam" id="PF04463">
    <property type="entry name" value="2-thiour_desulf"/>
    <property type="match status" value="1"/>
</dbReference>
<proteinExistence type="predicted"/>
<dbReference type="PANTHER" id="PTHR30087">
    <property type="entry name" value="INNER MEMBRANE PROTEIN"/>
    <property type="match status" value="1"/>
</dbReference>
<organism evidence="2 3">
    <name type="scientific">Pseudalkalibacillus berkeleyi</name>
    <dbReference type="NCBI Taxonomy" id="1069813"/>
    <lineage>
        <taxon>Bacteria</taxon>
        <taxon>Bacillati</taxon>
        <taxon>Bacillota</taxon>
        <taxon>Bacilli</taxon>
        <taxon>Bacillales</taxon>
        <taxon>Fictibacillaceae</taxon>
        <taxon>Pseudalkalibacillus</taxon>
    </lineage>
</organism>
<reference evidence="2 3" key="1">
    <citation type="submission" date="2022-01" db="EMBL/GenBank/DDBJ databases">
        <title>Alkalihalobacillus sp. EGI L200015, a novel bacterium isolated from a salt lake sediment.</title>
        <authorList>
            <person name="Gao L."/>
            <person name="Fang B.-Z."/>
            <person name="Li W.-J."/>
        </authorList>
    </citation>
    <scope>NUCLEOTIDE SEQUENCE [LARGE SCALE GENOMIC DNA]</scope>
    <source>
        <strain evidence="2 3">KCTC 12718</strain>
    </source>
</reference>
<dbReference type="InterPro" id="IPR007553">
    <property type="entry name" value="2-thiour_desulf"/>
</dbReference>
<name>A0ABS9H5C4_9BACL</name>
<sequence length="324" mass="37511">MRSFPKPRVVVSKCLEFEACRYNGDVLKDRTIQTLIPYVEFIPICPEVEIGLGTPRETVRLVSVGNETKMIQPSTKIDLTADMQSFTRSFFESLSDVDGFILKNRSPSCGTRDVRIYTGVEKAPVKEKGSGLFGGMVLEAFGKLAVEEEGRLTNFTIREHFLTKLYTLAAFRELKSNPTIQALIQFQSENKYLFMAYNQTRMKNMGRIIAKHKNFDSIEEVYSEYEQQLYLLFQKAARYTSNINVCQHIMGYFSDNISKNEKDHFIHLLERYKDKKIPLSNLLTILKSWVYRFDNEYLLQQSFFEPYPEDLVEMADSGKGRSYA</sequence>
<evidence type="ECO:0000313" key="2">
    <source>
        <dbReference type="EMBL" id="MCF6139010.1"/>
    </source>
</evidence>
<dbReference type="Pfam" id="PF08349">
    <property type="entry name" value="DUF1722"/>
    <property type="match status" value="1"/>
</dbReference>
<feature type="domain" description="DUF1722" evidence="1">
    <location>
        <begin position="191"/>
        <end position="308"/>
    </location>
</feature>
<gene>
    <name evidence="2" type="ORF">L2716_14820</name>
</gene>
<evidence type="ECO:0000259" key="1">
    <source>
        <dbReference type="Pfam" id="PF08349"/>
    </source>
</evidence>
<dbReference type="RefSeq" id="WP_236337635.1">
    <property type="nucleotide sequence ID" value="NZ_JAKIJS010000001.1"/>
</dbReference>
<dbReference type="Proteomes" id="UP001649381">
    <property type="component" value="Unassembled WGS sequence"/>
</dbReference>
<dbReference type="InterPro" id="IPR013560">
    <property type="entry name" value="DUF1722"/>
</dbReference>
<dbReference type="PANTHER" id="PTHR30087:SF0">
    <property type="entry name" value="INNER MEMBRANE PROTEIN"/>
    <property type="match status" value="1"/>
</dbReference>
<dbReference type="PIRSF" id="PIRSF037004">
    <property type="entry name" value="UCP037004"/>
    <property type="match status" value="1"/>
</dbReference>
<dbReference type="EMBL" id="JAKIJS010000001">
    <property type="protein sequence ID" value="MCF6139010.1"/>
    <property type="molecule type" value="Genomic_DNA"/>
</dbReference>
<evidence type="ECO:0000313" key="3">
    <source>
        <dbReference type="Proteomes" id="UP001649381"/>
    </source>
</evidence>
<comment type="caution">
    <text evidence="2">The sequence shown here is derived from an EMBL/GenBank/DDBJ whole genome shotgun (WGS) entry which is preliminary data.</text>
</comment>